<dbReference type="EMBL" id="HACA01016835">
    <property type="protein sequence ID" value="CDW34196.1"/>
    <property type="molecule type" value="Transcribed_RNA"/>
</dbReference>
<protein>
    <submittedName>
        <fullName evidence="1">Uncharacterized protein</fullName>
    </submittedName>
</protein>
<organism evidence="1">
    <name type="scientific">Lepeophtheirus salmonis</name>
    <name type="common">Salmon louse</name>
    <name type="synonym">Caligus salmonis</name>
    <dbReference type="NCBI Taxonomy" id="72036"/>
    <lineage>
        <taxon>Eukaryota</taxon>
        <taxon>Metazoa</taxon>
        <taxon>Ecdysozoa</taxon>
        <taxon>Arthropoda</taxon>
        <taxon>Crustacea</taxon>
        <taxon>Multicrustacea</taxon>
        <taxon>Hexanauplia</taxon>
        <taxon>Copepoda</taxon>
        <taxon>Siphonostomatoida</taxon>
        <taxon>Caligidae</taxon>
        <taxon>Lepeophtheirus</taxon>
    </lineage>
</organism>
<evidence type="ECO:0000313" key="1">
    <source>
        <dbReference type="EMBL" id="CDW34196.1"/>
    </source>
</evidence>
<feature type="non-terminal residue" evidence="1">
    <location>
        <position position="1"/>
    </location>
</feature>
<proteinExistence type="predicted"/>
<accession>A0A0K2U915</accession>
<name>A0A0K2U915_LEPSM</name>
<dbReference type="AlphaFoldDB" id="A0A0K2U915"/>
<sequence length="81" mass="9359">STSPSHFSYFFCPGTSSCWENQKFIEFWSNLNSKFQSYSSSLSNISKIIQVIQIIHNQIFLLTSRLTFLAQITPNPSLRHI</sequence>
<reference evidence="1" key="1">
    <citation type="submission" date="2014-05" db="EMBL/GenBank/DDBJ databases">
        <authorList>
            <person name="Chronopoulou M."/>
        </authorList>
    </citation>
    <scope>NUCLEOTIDE SEQUENCE</scope>
    <source>
        <tissue evidence="1">Whole organism</tissue>
    </source>
</reference>